<dbReference type="GO" id="GO:0046872">
    <property type="term" value="F:metal ion binding"/>
    <property type="evidence" value="ECO:0007669"/>
    <property type="project" value="UniProtKB-KW"/>
</dbReference>
<feature type="region of interest" description="Disordered" evidence="6">
    <location>
        <begin position="265"/>
        <end position="306"/>
    </location>
</feature>
<comment type="caution">
    <text evidence="7">The sequence shown here is derived from an EMBL/GenBank/DDBJ whole genome shotgun (WGS) entry which is preliminary data.</text>
</comment>
<dbReference type="GO" id="GO:0006406">
    <property type="term" value="P:mRNA export from nucleus"/>
    <property type="evidence" value="ECO:0007669"/>
    <property type="project" value="TreeGrafter"/>
</dbReference>
<evidence type="ECO:0000256" key="3">
    <source>
        <dbReference type="ARBA" id="ARBA00022964"/>
    </source>
</evidence>
<comment type="similarity">
    <text evidence="1">Belongs to the alkB family.</text>
</comment>
<dbReference type="GO" id="GO:0006397">
    <property type="term" value="P:mRNA processing"/>
    <property type="evidence" value="ECO:0007669"/>
    <property type="project" value="InterPro"/>
</dbReference>
<feature type="region of interest" description="Disordered" evidence="6">
    <location>
        <begin position="359"/>
        <end position="379"/>
    </location>
</feature>
<dbReference type="GO" id="GO:0005634">
    <property type="term" value="C:nucleus"/>
    <property type="evidence" value="ECO:0007669"/>
    <property type="project" value="TreeGrafter"/>
</dbReference>
<evidence type="ECO:0000256" key="1">
    <source>
        <dbReference type="ARBA" id="ARBA00007879"/>
    </source>
</evidence>
<feature type="region of interest" description="Disordered" evidence="6">
    <location>
        <begin position="94"/>
        <end position="120"/>
    </location>
</feature>
<gene>
    <name evidence="7" type="ORF">RFI_25606</name>
</gene>
<keyword evidence="8" id="KW-1185">Reference proteome</keyword>
<protein>
    <submittedName>
        <fullName evidence="7">Uncharacterized protein</fullName>
    </submittedName>
</protein>
<dbReference type="EMBL" id="ASPP01022063">
    <property type="protein sequence ID" value="ETO11769.1"/>
    <property type="molecule type" value="Genomic_DNA"/>
</dbReference>
<keyword evidence="3" id="KW-0223">Dioxygenase</keyword>
<organism evidence="7 8">
    <name type="scientific">Reticulomyxa filosa</name>
    <dbReference type="NCBI Taxonomy" id="46433"/>
    <lineage>
        <taxon>Eukaryota</taxon>
        <taxon>Sar</taxon>
        <taxon>Rhizaria</taxon>
        <taxon>Retaria</taxon>
        <taxon>Foraminifera</taxon>
        <taxon>Monothalamids</taxon>
        <taxon>Reticulomyxidae</taxon>
        <taxon>Reticulomyxa</taxon>
    </lineage>
</organism>
<evidence type="ECO:0000256" key="2">
    <source>
        <dbReference type="ARBA" id="ARBA00022723"/>
    </source>
</evidence>
<feature type="compositionally biased region" description="Basic and acidic residues" evidence="6">
    <location>
        <begin position="280"/>
        <end position="306"/>
    </location>
</feature>
<evidence type="ECO:0000313" key="8">
    <source>
        <dbReference type="Proteomes" id="UP000023152"/>
    </source>
</evidence>
<keyword evidence="5" id="KW-0408">Iron</keyword>
<keyword evidence="2" id="KW-0479">Metal-binding</keyword>
<reference evidence="7 8" key="1">
    <citation type="journal article" date="2013" name="Curr. Biol.">
        <title>The Genome of the Foraminiferan Reticulomyxa filosa.</title>
        <authorList>
            <person name="Glockner G."/>
            <person name="Hulsmann N."/>
            <person name="Schleicher M."/>
            <person name="Noegel A.A."/>
            <person name="Eichinger L."/>
            <person name="Gallinger C."/>
            <person name="Pawlowski J."/>
            <person name="Sierra R."/>
            <person name="Euteneuer U."/>
            <person name="Pillet L."/>
            <person name="Moustafa A."/>
            <person name="Platzer M."/>
            <person name="Groth M."/>
            <person name="Szafranski K."/>
            <person name="Schliwa M."/>
        </authorList>
    </citation>
    <scope>NUCLEOTIDE SEQUENCE [LARGE SCALE GENOMIC DNA]</scope>
</reference>
<dbReference type="Gene3D" id="2.60.120.590">
    <property type="entry name" value="Alpha-ketoglutarate-dependent dioxygenase AlkB-like"/>
    <property type="match status" value="1"/>
</dbReference>
<feature type="compositionally biased region" description="Low complexity" evidence="6">
    <location>
        <begin position="359"/>
        <end position="374"/>
    </location>
</feature>
<dbReference type="PANTHER" id="PTHR32074">
    <property type="entry name" value="RNA DEMETHYLASE ALKBH5"/>
    <property type="match status" value="1"/>
</dbReference>
<name>X6MCZ7_RETFI</name>
<dbReference type="PANTHER" id="PTHR32074:SF2">
    <property type="entry name" value="RNA DEMETHYLASE ALKBH5"/>
    <property type="match status" value="1"/>
</dbReference>
<sequence>MLIPINNNNNNNNNVNVNGNANEEREENEEEEAEEEQEEVEEEGDDMGKEESKLNTQEEELEEEVEKEGAENNDDDDEDMEVEVEFKEEGSGIIINGVGDDEDDNDTEITVSRSGHKSDSRSLTKGKRYYRIVTRQVKRYDIKCELFVEVAQQTELTEYQMDRLNTYAMCFGNELNRIIHDKCNRTAKVINIPLHLMWTRDQVRLFFFPPPSLSPLFLPSFQTNQKMTKNGNQFRVYTCEYKFNGRKFERIDYYLPRCDMPEGMSQKSDRVGVSYPPQQQRDDNGSRHEKAGGGEQDHETNKDDSFVKSHDCPDVIYRNGYEYHYIGCTCYENFFTDEELKAIENCCDQLSCKQNNCQSNANSNSNSNSNSNGSPTKESFQLQCEQTAQHTSRHKDKTIIDRTKYFFNSRYLWTKQDLQDLNASVANGIRVDVDKAPTFFYNLVEKPLLELTANDK</sequence>
<feature type="region of interest" description="Disordered" evidence="6">
    <location>
        <begin position="1"/>
        <end position="79"/>
    </location>
</feature>
<feature type="compositionally biased region" description="Acidic residues" evidence="6">
    <location>
        <begin position="57"/>
        <end position="79"/>
    </location>
</feature>
<dbReference type="Proteomes" id="UP000023152">
    <property type="component" value="Unassembled WGS sequence"/>
</dbReference>
<dbReference type="InterPro" id="IPR032860">
    <property type="entry name" value="ALKBH5"/>
</dbReference>
<accession>X6MCZ7</accession>
<evidence type="ECO:0000256" key="4">
    <source>
        <dbReference type="ARBA" id="ARBA00023002"/>
    </source>
</evidence>
<evidence type="ECO:0000313" key="7">
    <source>
        <dbReference type="EMBL" id="ETO11769.1"/>
    </source>
</evidence>
<feature type="compositionally biased region" description="Low complexity" evidence="6">
    <location>
        <begin position="1"/>
        <end position="21"/>
    </location>
</feature>
<dbReference type="OrthoDB" id="271595at2759"/>
<dbReference type="GO" id="GO:0035515">
    <property type="term" value="F:oxidative RNA demethylase activity"/>
    <property type="evidence" value="ECO:0007669"/>
    <property type="project" value="InterPro"/>
</dbReference>
<proteinExistence type="inferred from homology"/>
<dbReference type="AlphaFoldDB" id="X6MCZ7"/>
<keyword evidence="4" id="KW-0560">Oxidoreductase</keyword>
<dbReference type="InterPro" id="IPR037151">
    <property type="entry name" value="AlkB-like_sf"/>
</dbReference>
<evidence type="ECO:0000256" key="6">
    <source>
        <dbReference type="SAM" id="MobiDB-lite"/>
    </source>
</evidence>
<evidence type="ECO:0000256" key="5">
    <source>
        <dbReference type="ARBA" id="ARBA00023004"/>
    </source>
</evidence>
<feature type="compositionally biased region" description="Acidic residues" evidence="6">
    <location>
        <begin position="24"/>
        <end position="45"/>
    </location>
</feature>